<dbReference type="GO" id="GO:0046872">
    <property type="term" value="F:metal ion binding"/>
    <property type="evidence" value="ECO:0007669"/>
    <property type="project" value="UniProtKB-KW"/>
</dbReference>
<dbReference type="Gene3D" id="3.40.190.10">
    <property type="entry name" value="Periplasmic binding protein-like II"/>
    <property type="match status" value="2"/>
</dbReference>
<keyword evidence="2" id="KW-0479">Metal-binding</keyword>
<feature type="signal peptide" evidence="4">
    <location>
        <begin position="1"/>
        <end position="22"/>
    </location>
</feature>
<evidence type="ECO:0000313" key="6">
    <source>
        <dbReference type="Proteomes" id="UP000199659"/>
    </source>
</evidence>
<organism evidence="5 6">
    <name type="scientific">Anaeromicropila populeti</name>
    <dbReference type="NCBI Taxonomy" id="37658"/>
    <lineage>
        <taxon>Bacteria</taxon>
        <taxon>Bacillati</taxon>
        <taxon>Bacillota</taxon>
        <taxon>Clostridia</taxon>
        <taxon>Lachnospirales</taxon>
        <taxon>Lachnospiraceae</taxon>
        <taxon>Anaeromicropila</taxon>
    </lineage>
</organism>
<reference evidence="5 6" key="1">
    <citation type="submission" date="2016-10" db="EMBL/GenBank/DDBJ databases">
        <authorList>
            <person name="de Groot N.N."/>
        </authorList>
    </citation>
    <scope>NUCLEOTIDE SEQUENCE [LARGE SCALE GENOMIC DNA]</scope>
    <source>
        <strain evidence="5 6">743A</strain>
    </source>
</reference>
<evidence type="ECO:0000313" key="5">
    <source>
        <dbReference type="EMBL" id="SFR76034.1"/>
    </source>
</evidence>
<feature type="chain" id="PRO_5038836497" evidence="4">
    <location>
        <begin position="23"/>
        <end position="260"/>
    </location>
</feature>
<evidence type="ECO:0000256" key="1">
    <source>
        <dbReference type="ARBA" id="ARBA00009175"/>
    </source>
</evidence>
<dbReference type="InterPro" id="IPR050682">
    <property type="entry name" value="ModA/WtpA"/>
</dbReference>
<dbReference type="PROSITE" id="PS51257">
    <property type="entry name" value="PROKAR_LIPOPROTEIN"/>
    <property type="match status" value="1"/>
</dbReference>
<dbReference type="PANTHER" id="PTHR30632">
    <property type="entry name" value="MOLYBDATE-BINDING PERIPLASMIC PROTEIN"/>
    <property type="match status" value="1"/>
</dbReference>
<dbReference type="InterPro" id="IPR005950">
    <property type="entry name" value="ModA"/>
</dbReference>
<dbReference type="GO" id="GO:0015689">
    <property type="term" value="P:molybdate ion transport"/>
    <property type="evidence" value="ECO:0007669"/>
    <property type="project" value="InterPro"/>
</dbReference>
<keyword evidence="3 4" id="KW-0732">Signal</keyword>
<dbReference type="GO" id="GO:0030973">
    <property type="term" value="F:molybdate ion binding"/>
    <property type="evidence" value="ECO:0007669"/>
    <property type="project" value="TreeGrafter"/>
</dbReference>
<accession>A0A1I6JAR7</accession>
<name>A0A1I6JAR7_9FIRM</name>
<dbReference type="SUPFAM" id="SSF53850">
    <property type="entry name" value="Periplasmic binding protein-like II"/>
    <property type="match status" value="1"/>
</dbReference>
<dbReference type="PANTHER" id="PTHR30632:SF0">
    <property type="entry name" value="SULFATE-BINDING PROTEIN"/>
    <property type="match status" value="1"/>
</dbReference>
<keyword evidence="6" id="KW-1185">Reference proteome</keyword>
<dbReference type="EMBL" id="FOYZ01000005">
    <property type="protein sequence ID" value="SFR76034.1"/>
    <property type="molecule type" value="Genomic_DNA"/>
</dbReference>
<dbReference type="OrthoDB" id="9786399at2"/>
<dbReference type="Pfam" id="PF13531">
    <property type="entry name" value="SBP_bac_11"/>
    <property type="match status" value="1"/>
</dbReference>
<dbReference type="PIRSF" id="PIRSF004846">
    <property type="entry name" value="ModA"/>
    <property type="match status" value="1"/>
</dbReference>
<dbReference type="NCBIfam" id="TIGR01256">
    <property type="entry name" value="modA"/>
    <property type="match status" value="1"/>
</dbReference>
<evidence type="ECO:0000256" key="4">
    <source>
        <dbReference type="SAM" id="SignalP"/>
    </source>
</evidence>
<sequence length="260" mass="27759">MRVKKWSGVLSTMLLMVLIVTACSKENKQTGQSKELEGKKLFVYCGAGMTKPFTEIAESFQGNTGAVVEVTFGNAAQIISQITASEEGDLFIAGAEGELDSIRDDYIADVKNLVKHIPVIAVQTGNPKNISGIMDLGKEGITVVLGDSDATPIGKIADKALTDAGIYEQVEVAARTATAPEISTALSLGQCDAAIVWKENAGIEGVEVVSTTDLDKYVKIVPAASLKCSKNAGVLEEFLLYLESDEAIKIWENYGYEVVE</sequence>
<dbReference type="AlphaFoldDB" id="A0A1I6JAR7"/>
<dbReference type="Proteomes" id="UP000199659">
    <property type="component" value="Unassembled WGS sequence"/>
</dbReference>
<gene>
    <name evidence="5" type="ORF">SAMN05661086_01512</name>
</gene>
<protein>
    <submittedName>
        <fullName evidence="5">Molybdate transport system substrate-binding protein</fullName>
    </submittedName>
</protein>
<proteinExistence type="inferred from homology"/>
<dbReference type="STRING" id="37658.SAMN05661086_01512"/>
<dbReference type="RefSeq" id="WP_092560082.1">
    <property type="nucleotide sequence ID" value="NZ_FOYZ01000005.1"/>
</dbReference>
<evidence type="ECO:0000256" key="2">
    <source>
        <dbReference type="ARBA" id="ARBA00022723"/>
    </source>
</evidence>
<comment type="similarity">
    <text evidence="1">Belongs to the bacterial solute-binding protein ModA family.</text>
</comment>
<evidence type="ECO:0000256" key="3">
    <source>
        <dbReference type="ARBA" id="ARBA00022729"/>
    </source>
</evidence>